<protein>
    <submittedName>
        <fullName evidence="1">Uncharacterized protein</fullName>
    </submittedName>
</protein>
<dbReference type="AlphaFoldDB" id="A0A081RMR8"/>
<keyword evidence="2" id="KW-1185">Reference proteome</keyword>
<accession>A0A081RMR8</accession>
<gene>
    <name evidence="1" type="ORF">AAA799N04_00983</name>
</gene>
<name>A0A081RMR8_9ARCH</name>
<proteinExistence type="predicted"/>
<evidence type="ECO:0000313" key="2">
    <source>
        <dbReference type="Proteomes" id="UP000028059"/>
    </source>
</evidence>
<evidence type="ECO:0000313" key="1">
    <source>
        <dbReference type="EMBL" id="KEQ56491.1"/>
    </source>
</evidence>
<comment type="caution">
    <text evidence="1">The sequence shown here is derived from an EMBL/GenBank/DDBJ whole genome shotgun (WGS) entry which is preliminary data.</text>
</comment>
<dbReference type="Proteomes" id="UP000028059">
    <property type="component" value="Unassembled WGS sequence"/>
</dbReference>
<organism evidence="1 2">
    <name type="scientific">Marine Group I thaumarchaeote SCGC AAA799-N04</name>
    <dbReference type="NCBI Taxonomy" id="1502293"/>
    <lineage>
        <taxon>Archaea</taxon>
        <taxon>Nitrososphaerota</taxon>
        <taxon>Marine Group I</taxon>
    </lineage>
</organism>
<sequence>MTTKNFKIALFASLTVALLAPFSVMESAYAEKVTDSLTIPNAERDLKLDAGYKLYPGVGWVSPNEQDRVQPIYSENPNKPGEQILDIDAMIKQYELSEQAEVKKTSGDLFQDIYNQFVQIVEAAQTSYHIAAKDDSGNDITYQRAYWNTPTAPGTYNGGTNFNFNAVEPYFGSGIIFQPVLQHGYSSYCDAGNDWVTYPLIYVLGSAYGGSCVDANDGDLIRGILSEDANNVWTVSIKNYQNPAATDSYSVIYSGQMDVTHVAVETHNIPTNCTELEGDIEYKWMSTTGDVDNWAAMTQGSTFCGMSTNIVSDSTVQFNNNN</sequence>
<reference evidence="1 2" key="1">
    <citation type="submission" date="2014-06" db="EMBL/GenBank/DDBJ databases">
        <authorList>
            <person name="Ngugi D.K."/>
            <person name="Blom J."/>
            <person name="Alam I."/>
            <person name="Rashid M."/>
            <person name="Ba Alawi W."/>
            <person name="Zhang G."/>
            <person name="Hikmawan T."/>
            <person name="Guan Y."/>
            <person name="Antunes A."/>
            <person name="Siam R."/>
            <person name="ElDorry H."/>
            <person name="Bajic V."/>
            <person name="Stingl U."/>
        </authorList>
    </citation>
    <scope>NUCLEOTIDE SEQUENCE [LARGE SCALE GENOMIC DNA]</scope>
    <source>
        <strain evidence="1">SCGC AAA799-N04</strain>
    </source>
</reference>
<dbReference type="EMBL" id="JOKN01000016">
    <property type="protein sequence ID" value="KEQ56491.1"/>
    <property type="molecule type" value="Genomic_DNA"/>
</dbReference>